<feature type="transmembrane region" description="Helical" evidence="7">
    <location>
        <begin position="334"/>
        <end position="356"/>
    </location>
</feature>
<dbReference type="InterPro" id="IPR017778">
    <property type="entry name" value="ABC_transptr_urea_perm_UrtC"/>
</dbReference>
<evidence type="ECO:0000256" key="3">
    <source>
        <dbReference type="ARBA" id="ARBA00022692"/>
    </source>
</evidence>
<evidence type="ECO:0000256" key="6">
    <source>
        <dbReference type="SAM" id="MobiDB-lite"/>
    </source>
</evidence>
<dbReference type="GO" id="GO:0015658">
    <property type="term" value="F:branched-chain amino acid transmembrane transporter activity"/>
    <property type="evidence" value="ECO:0007669"/>
    <property type="project" value="InterPro"/>
</dbReference>
<dbReference type="NCBIfam" id="TIGR03408">
    <property type="entry name" value="urea_trans_UrtC"/>
    <property type="match status" value="1"/>
</dbReference>
<evidence type="ECO:0000256" key="1">
    <source>
        <dbReference type="ARBA" id="ARBA00004651"/>
    </source>
</evidence>
<dbReference type="CDD" id="cd06581">
    <property type="entry name" value="TM_PBP1_LivM_like"/>
    <property type="match status" value="1"/>
</dbReference>
<name>A0A3D9ZM99_9ACTN</name>
<comment type="caution">
    <text evidence="8">The sequence shown here is derived from an EMBL/GenBank/DDBJ whole genome shotgun (WGS) entry which is preliminary data.</text>
</comment>
<sequence length="373" mass="39618">MTATADRPTTATLPPAPPRRRELSAPVRAAIGFAAGALLLFALAPAVLSDFRLSLLAKYLCVAMVAVGIGLAWGRGGLLTLGQGVFFGLGGYAMAMHMKLADAGPGQMPDFMQLYGQLDALPWWWRPFANPWFALPATVLLPMLIAFLLGSLVFRRRVRGAYFAILSQALAAALVIFLIGQQGTTGGTNGLTDFQGFFGYDLDDPVNQRMVYFIVAAGLLLLLALARQLMRSRYGELLVAVRDGEERVRFLGHNPANVKLVAYVVAAGMAGLAGALFVPAVGIINPALIGVVPSIEFVVGVAVGGRAVLLGPVLGAVAVAWARTSLSEEFPAAWTYLQGLLFVVVVAFLPGGLASLPALARRWRRDRGEEVTT</sequence>
<keyword evidence="5 7" id="KW-0472">Membrane</keyword>
<dbReference type="EMBL" id="QUMQ01000001">
    <property type="protein sequence ID" value="REF97632.1"/>
    <property type="molecule type" value="Genomic_DNA"/>
</dbReference>
<dbReference type="OrthoDB" id="9814461at2"/>
<evidence type="ECO:0000313" key="9">
    <source>
        <dbReference type="Proteomes" id="UP000256913"/>
    </source>
</evidence>
<dbReference type="PANTHER" id="PTHR30482:SF4">
    <property type="entry name" value="SLR1201 PROTEIN"/>
    <property type="match status" value="1"/>
</dbReference>
<dbReference type="InterPro" id="IPR043428">
    <property type="entry name" value="LivM-like"/>
</dbReference>
<gene>
    <name evidence="8" type="ORF">DFJ67_3636</name>
</gene>
<reference evidence="8 9" key="1">
    <citation type="submission" date="2018-08" db="EMBL/GenBank/DDBJ databases">
        <title>Sequencing the genomes of 1000 actinobacteria strains.</title>
        <authorList>
            <person name="Klenk H.-P."/>
        </authorList>
    </citation>
    <scope>NUCLEOTIDE SEQUENCE [LARGE SCALE GENOMIC DNA]</scope>
    <source>
        <strain evidence="8 9">DSM 44099</strain>
    </source>
</reference>
<dbReference type="Pfam" id="PF02653">
    <property type="entry name" value="BPD_transp_2"/>
    <property type="match status" value="1"/>
</dbReference>
<feature type="transmembrane region" description="Helical" evidence="7">
    <location>
        <begin position="27"/>
        <end position="48"/>
    </location>
</feature>
<feature type="transmembrane region" description="Helical" evidence="7">
    <location>
        <begin position="55"/>
        <end position="73"/>
    </location>
</feature>
<evidence type="ECO:0000256" key="2">
    <source>
        <dbReference type="ARBA" id="ARBA00022475"/>
    </source>
</evidence>
<dbReference type="PANTHER" id="PTHR30482">
    <property type="entry name" value="HIGH-AFFINITY BRANCHED-CHAIN AMINO ACID TRANSPORT SYSTEM PERMEASE"/>
    <property type="match status" value="1"/>
</dbReference>
<keyword evidence="9" id="KW-1185">Reference proteome</keyword>
<dbReference type="RefSeq" id="WP_116069051.1">
    <property type="nucleotide sequence ID" value="NZ_BONB01000017.1"/>
</dbReference>
<feature type="transmembrane region" description="Helical" evidence="7">
    <location>
        <begin position="297"/>
        <end position="322"/>
    </location>
</feature>
<dbReference type="InterPro" id="IPR001851">
    <property type="entry name" value="ABC_transp_permease"/>
</dbReference>
<evidence type="ECO:0000256" key="4">
    <source>
        <dbReference type="ARBA" id="ARBA00022989"/>
    </source>
</evidence>
<comment type="subcellular location">
    <subcellularLocation>
        <location evidence="1">Cell membrane</location>
        <topology evidence="1">Multi-pass membrane protein</topology>
    </subcellularLocation>
</comment>
<proteinExistence type="predicted"/>
<evidence type="ECO:0000256" key="5">
    <source>
        <dbReference type="ARBA" id="ARBA00023136"/>
    </source>
</evidence>
<protein>
    <submittedName>
        <fullName evidence="8">Urea ABC transporter membrane protein</fullName>
    </submittedName>
</protein>
<feature type="transmembrane region" description="Helical" evidence="7">
    <location>
        <begin position="132"/>
        <end position="154"/>
    </location>
</feature>
<feature type="region of interest" description="Disordered" evidence="6">
    <location>
        <begin position="1"/>
        <end position="21"/>
    </location>
</feature>
<keyword evidence="2" id="KW-1003">Cell membrane</keyword>
<keyword evidence="3 7" id="KW-0812">Transmembrane</keyword>
<organism evidence="8 9">
    <name type="scientific">Asanoa ferruginea</name>
    <dbReference type="NCBI Taxonomy" id="53367"/>
    <lineage>
        <taxon>Bacteria</taxon>
        <taxon>Bacillati</taxon>
        <taxon>Actinomycetota</taxon>
        <taxon>Actinomycetes</taxon>
        <taxon>Micromonosporales</taxon>
        <taxon>Micromonosporaceae</taxon>
        <taxon>Asanoa</taxon>
    </lineage>
</organism>
<dbReference type="Proteomes" id="UP000256913">
    <property type="component" value="Unassembled WGS sequence"/>
</dbReference>
<evidence type="ECO:0000313" key="8">
    <source>
        <dbReference type="EMBL" id="REF97632.1"/>
    </source>
</evidence>
<accession>A0A3D9ZM99</accession>
<feature type="transmembrane region" description="Helical" evidence="7">
    <location>
        <begin position="210"/>
        <end position="226"/>
    </location>
</feature>
<dbReference type="GO" id="GO:0005886">
    <property type="term" value="C:plasma membrane"/>
    <property type="evidence" value="ECO:0007669"/>
    <property type="project" value="UniProtKB-SubCell"/>
</dbReference>
<evidence type="ECO:0000256" key="7">
    <source>
        <dbReference type="SAM" id="Phobius"/>
    </source>
</evidence>
<dbReference type="AlphaFoldDB" id="A0A3D9ZM99"/>
<feature type="compositionally biased region" description="Low complexity" evidence="6">
    <location>
        <begin position="1"/>
        <end position="13"/>
    </location>
</feature>
<feature type="transmembrane region" description="Helical" evidence="7">
    <location>
        <begin position="260"/>
        <end position="285"/>
    </location>
</feature>
<feature type="transmembrane region" description="Helical" evidence="7">
    <location>
        <begin position="161"/>
        <end position="180"/>
    </location>
</feature>
<keyword evidence="4 7" id="KW-1133">Transmembrane helix</keyword>